<dbReference type="GO" id="GO:0009897">
    <property type="term" value="C:external side of plasma membrane"/>
    <property type="evidence" value="ECO:0007669"/>
    <property type="project" value="TreeGrafter"/>
</dbReference>
<evidence type="ECO:0000256" key="4">
    <source>
        <dbReference type="ARBA" id="ARBA00023180"/>
    </source>
</evidence>
<dbReference type="OrthoDB" id="5317514at2759"/>
<evidence type="ECO:0000313" key="8">
    <source>
        <dbReference type="Proteomes" id="UP000728032"/>
    </source>
</evidence>
<feature type="non-terminal residue" evidence="7">
    <location>
        <position position="1"/>
    </location>
</feature>
<keyword evidence="2" id="KW-0401">Integrin</keyword>
<evidence type="ECO:0000256" key="2">
    <source>
        <dbReference type="ARBA" id="ARBA00023037"/>
    </source>
</evidence>
<feature type="domain" description="Integrin alpha third immunoglobulin-like" evidence="6">
    <location>
        <begin position="25"/>
        <end position="167"/>
    </location>
</feature>
<dbReference type="GO" id="GO:0007229">
    <property type="term" value="P:integrin-mediated signaling pathway"/>
    <property type="evidence" value="ECO:0007669"/>
    <property type="project" value="UniProtKB-KW"/>
</dbReference>
<dbReference type="Gene3D" id="2.60.40.1530">
    <property type="entry name" value="ntegrin, alpha v. Chain A, domain 4"/>
    <property type="match status" value="1"/>
</dbReference>
<name>A0A7R9QZU6_9ACAR</name>
<proteinExistence type="predicted"/>
<evidence type="ECO:0000256" key="5">
    <source>
        <dbReference type="SAM" id="MobiDB-lite"/>
    </source>
</evidence>
<dbReference type="Proteomes" id="UP000728032">
    <property type="component" value="Unassembled WGS sequence"/>
</dbReference>
<reference evidence="7" key="1">
    <citation type="submission" date="2020-11" db="EMBL/GenBank/DDBJ databases">
        <authorList>
            <person name="Tran Van P."/>
        </authorList>
    </citation>
    <scope>NUCLEOTIDE SEQUENCE</scope>
</reference>
<dbReference type="AlphaFoldDB" id="A0A7R9QZU6"/>
<sequence length="192" mass="21909">NPERATDTDDNRAILGIPLRVEVNLTIYGVSDPDVLSFNATAETFVTPKQVLEDIGREISHSYTIQNRGPSTIKRADVTILWPTRDLRGNYLLYLVDQPIVRSKPNKGFCKSITLDDLNPLGLRSKKTDQTDNRLPYDSQPSTQDHNTRYIRQYDNRKDIISSRHTRDTTNKFQLPASKKPRISDPLTIEQA</sequence>
<feature type="compositionally biased region" description="Basic and acidic residues" evidence="5">
    <location>
        <begin position="146"/>
        <end position="170"/>
    </location>
</feature>
<dbReference type="InterPro" id="IPR048286">
    <property type="entry name" value="Integrin_alpha_Ig-like_3"/>
</dbReference>
<dbReference type="EMBL" id="CAJPVJ010032516">
    <property type="protein sequence ID" value="CAG2180573.1"/>
    <property type="molecule type" value="Genomic_DNA"/>
</dbReference>
<feature type="region of interest" description="Disordered" evidence="5">
    <location>
        <begin position="121"/>
        <end position="192"/>
    </location>
</feature>
<accession>A0A7R9QZU6</accession>
<dbReference type="PANTHER" id="PTHR23220:SF133">
    <property type="entry name" value="INTEGRIN ALPHA-PS2"/>
    <property type="match status" value="1"/>
</dbReference>
<gene>
    <name evidence="7" type="ORF">ONB1V03_LOCUS19994</name>
</gene>
<protein>
    <recommendedName>
        <fullName evidence="6">Integrin alpha third immunoglobulin-like domain-containing protein</fullName>
    </recommendedName>
</protein>
<dbReference type="GO" id="GO:0007160">
    <property type="term" value="P:cell-matrix adhesion"/>
    <property type="evidence" value="ECO:0007669"/>
    <property type="project" value="TreeGrafter"/>
</dbReference>
<feature type="non-terminal residue" evidence="7">
    <location>
        <position position="192"/>
    </location>
</feature>
<dbReference type="InterPro" id="IPR032695">
    <property type="entry name" value="Integrin_dom_sf"/>
</dbReference>
<evidence type="ECO:0000256" key="3">
    <source>
        <dbReference type="ARBA" id="ARBA00023136"/>
    </source>
</evidence>
<evidence type="ECO:0000259" key="6">
    <source>
        <dbReference type="Pfam" id="PF20806"/>
    </source>
</evidence>
<evidence type="ECO:0000313" key="7">
    <source>
        <dbReference type="EMBL" id="CAD7663436.1"/>
    </source>
</evidence>
<evidence type="ECO:0000256" key="1">
    <source>
        <dbReference type="ARBA" id="ARBA00004479"/>
    </source>
</evidence>
<dbReference type="PANTHER" id="PTHR23220">
    <property type="entry name" value="INTEGRIN ALPHA"/>
    <property type="match status" value="1"/>
</dbReference>
<dbReference type="Pfam" id="PF20806">
    <property type="entry name" value="Integrin_A_Ig_3"/>
    <property type="match status" value="1"/>
</dbReference>
<keyword evidence="3" id="KW-0472">Membrane</keyword>
<dbReference type="GO" id="GO:0008305">
    <property type="term" value="C:integrin complex"/>
    <property type="evidence" value="ECO:0007669"/>
    <property type="project" value="TreeGrafter"/>
</dbReference>
<keyword evidence="8" id="KW-1185">Reference proteome</keyword>
<comment type="subcellular location">
    <subcellularLocation>
        <location evidence="1">Membrane</location>
        <topology evidence="1">Single-pass type I membrane protein</topology>
    </subcellularLocation>
</comment>
<dbReference type="GO" id="GO:0033627">
    <property type="term" value="P:cell adhesion mediated by integrin"/>
    <property type="evidence" value="ECO:0007669"/>
    <property type="project" value="TreeGrafter"/>
</dbReference>
<dbReference type="EMBL" id="OC947341">
    <property type="protein sequence ID" value="CAD7663436.1"/>
    <property type="molecule type" value="Genomic_DNA"/>
</dbReference>
<dbReference type="GO" id="GO:0007157">
    <property type="term" value="P:heterophilic cell-cell adhesion via plasma membrane cell adhesion molecules"/>
    <property type="evidence" value="ECO:0007669"/>
    <property type="project" value="UniProtKB-ARBA"/>
</dbReference>
<dbReference type="GO" id="GO:0005178">
    <property type="term" value="F:integrin binding"/>
    <property type="evidence" value="ECO:0007669"/>
    <property type="project" value="TreeGrafter"/>
</dbReference>
<organism evidence="7">
    <name type="scientific">Oppiella nova</name>
    <dbReference type="NCBI Taxonomy" id="334625"/>
    <lineage>
        <taxon>Eukaryota</taxon>
        <taxon>Metazoa</taxon>
        <taxon>Ecdysozoa</taxon>
        <taxon>Arthropoda</taxon>
        <taxon>Chelicerata</taxon>
        <taxon>Arachnida</taxon>
        <taxon>Acari</taxon>
        <taxon>Acariformes</taxon>
        <taxon>Sarcoptiformes</taxon>
        <taxon>Oribatida</taxon>
        <taxon>Brachypylina</taxon>
        <taxon>Oppioidea</taxon>
        <taxon>Oppiidae</taxon>
        <taxon>Oppiella</taxon>
    </lineage>
</organism>
<keyword evidence="4" id="KW-0325">Glycoprotein</keyword>
<dbReference type="SUPFAM" id="SSF69179">
    <property type="entry name" value="Integrin domains"/>
    <property type="match status" value="1"/>
</dbReference>